<proteinExistence type="predicted"/>
<dbReference type="AlphaFoldDB" id="A0AA41RR68"/>
<keyword evidence="2" id="KW-1185">Reference proteome</keyword>
<sequence>MNLSYIIELLTPFMQEAVQPTLVGFREDTLTGKFFSSHSFPCFQIRFIVACDTENCCAAFGTKPRLTFPPLLSFNKKWNIVIRCSFVRSFLFLVAKLAFNALVSVSSAESVVVSEKHAPPVLHCP</sequence>
<accession>A0AA41RR68</accession>
<organism evidence="1 2">
    <name type="scientific">Papaver nudicaule</name>
    <name type="common">Iceland poppy</name>
    <dbReference type="NCBI Taxonomy" id="74823"/>
    <lineage>
        <taxon>Eukaryota</taxon>
        <taxon>Viridiplantae</taxon>
        <taxon>Streptophyta</taxon>
        <taxon>Embryophyta</taxon>
        <taxon>Tracheophyta</taxon>
        <taxon>Spermatophyta</taxon>
        <taxon>Magnoliopsida</taxon>
        <taxon>Ranunculales</taxon>
        <taxon>Papaveraceae</taxon>
        <taxon>Papaveroideae</taxon>
        <taxon>Papaver</taxon>
    </lineage>
</organism>
<comment type="caution">
    <text evidence="1">The sequence shown here is derived from an EMBL/GenBank/DDBJ whole genome shotgun (WGS) entry which is preliminary data.</text>
</comment>
<dbReference type="EMBL" id="JAJJMA010007693">
    <property type="protein sequence ID" value="MCL7022065.1"/>
    <property type="molecule type" value="Genomic_DNA"/>
</dbReference>
<dbReference type="Proteomes" id="UP001177140">
    <property type="component" value="Unassembled WGS sequence"/>
</dbReference>
<evidence type="ECO:0000313" key="2">
    <source>
        <dbReference type="Proteomes" id="UP001177140"/>
    </source>
</evidence>
<name>A0AA41RR68_PAPNU</name>
<reference evidence="1" key="1">
    <citation type="submission" date="2022-03" db="EMBL/GenBank/DDBJ databases">
        <title>A functionally conserved STORR gene fusion in Papaver species that diverged 16.8 million years ago.</title>
        <authorList>
            <person name="Catania T."/>
        </authorList>
    </citation>
    <scope>NUCLEOTIDE SEQUENCE</scope>
    <source>
        <strain evidence="1">S-191538</strain>
    </source>
</reference>
<protein>
    <submittedName>
        <fullName evidence="1">Uncharacterized protein</fullName>
    </submittedName>
</protein>
<gene>
    <name evidence="1" type="ORF">MKW94_006698</name>
</gene>
<evidence type="ECO:0000313" key="1">
    <source>
        <dbReference type="EMBL" id="MCL7022065.1"/>
    </source>
</evidence>